<feature type="compositionally biased region" description="Low complexity" evidence="1">
    <location>
        <begin position="178"/>
        <end position="189"/>
    </location>
</feature>
<dbReference type="AlphaFoldDB" id="K8E8W9"/>
<sequence length="545" mass="60829">MRCVVASAAAIEGHSSQSVVVVASSSSSSSRPPKLKPCLLKLCRRGYSSSRRRKCKALRNAPPRIEGEDDDEEEAKEEVDDDLDATRSTNKTTKTIKRRRRDIVLALQSSSMLFTKKSFARNGEEEDMYSISSNNSITNNNTYYKYEINARKRLLETQRLYALQPEVDERSNNDVDDTNNNNSNNSNSNESVIEIPMTYDGASFVLDYYIGDASVRGVVDTGSPFITIQGGNGSENWGFVTQNDIRPSPYGETYEVYGLQVDSSTVWCLGDLRFTTGFNDESRSRSRDWNLREMVLGVVNGSMANVGGSINGANASFVGLTKYRQDWIRPTFLEQTDVSSFSMNFEKETLTLSRKNLIDRRNDANVLAMIDLRPLGSPVYHYAVLLDDLYINGEKHIFKNKNEKTYVIFDSGTTGLLVSQDLYENSAFRDGAFQAAMTFTDVKGNKSSVAIGSSIRTCTRKCLFLCLPLKVPWDGVLEEKSNVIFAGLAVLMNQGEITVDADEGVLRLKSDPGVSRMEFEADEEGFIPIRTRGKLASDIKLYNET</sequence>
<evidence type="ECO:0000313" key="2">
    <source>
        <dbReference type="EMBL" id="CCO14024.1"/>
    </source>
</evidence>
<gene>
    <name evidence="2" type="ORF">Bathy01g06990</name>
</gene>
<keyword evidence="3" id="KW-1185">Reference proteome</keyword>
<proteinExistence type="predicted"/>
<organism evidence="2 3">
    <name type="scientific">Bathycoccus prasinos</name>
    <dbReference type="NCBI Taxonomy" id="41875"/>
    <lineage>
        <taxon>Eukaryota</taxon>
        <taxon>Viridiplantae</taxon>
        <taxon>Chlorophyta</taxon>
        <taxon>Mamiellophyceae</taxon>
        <taxon>Mamiellales</taxon>
        <taxon>Bathycoccaceae</taxon>
        <taxon>Bathycoccus</taxon>
    </lineage>
</organism>
<feature type="compositionally biased region" description="Acidic residues" evidence="1">
    <location>
        <begin position="67"/>
        <end position="83"/>
    </location>
</feature>
<name>K8E8W9_9CHLO</name>
<accession>K8E8W9</accession>
<dbReference type="RefSeq" id="XP_007515145.1">
    <property type="nucleotide sequence ID" value="XM_007515083.1"/>
</dbReference>
<dbReference type="KEGG" id="bpg:Bathy01g06990"/>
<reference evidence="2 3" key="1">
    <citation type="submission" date="2011-10" db="EMBL/GenBank/DDBJ databases">
        <authorList>
            <person name="Genoscope - CEA"/>
        </authorList>
    </citation>
    <scope>NUCLEOTIDE SEQUENCE [LARGE SCALE GENOMIC DNA]</scope>
    <source>
        <strain evidence="2 3">RCC 1105</strain>
    </source>
</reference>
<feature type="region of interest" description="Disordered" evidence="1">
    <location>
        <begin position="53"/>
        <end position="95"/>
    </location>
</feature>
<dbReference type="InterPro" id="IPR021109">
    <property type="entry name" value="Peptidase_aspartic_dom_sf"/>
</dbReference>
<dbReference type="EMBL" id="FO082278">
    <property type="protein sequence ID" value="CCO14024.1"/>
    <property type="molecule type" value="Genomic_DNA"/>
</dbReference>
<dbReference type="Proteomes" id="UP000198341">
    <property type="component" value="Chromosome 1"/>
</dbReference>
<evidence type="ECO:0000313" key="3">
    <source>
        <dbReference type="Proteomes" id="UP000198341"/>
    </source>
</evidence>
<feature type="region of interest" description="Disordered" evidence="1">
    <location>
        <begin position="165"/>
        <end position="190"/>
    </location>
</feature>
<dbReference type="OrthoDB" id="419677at2759"/>
<dbReference type="eggNOG" id="ENOG502S3QI">
    <property type="taxonomic scope" value="Eukaryota"/>
</dbReference>
<dbReference type="GeneID" id="19018433"/>
<protein>
    <submittedName>
        <fullName evidence="2">Uncharacterized protein</fullName>
    </submittedName>
</protein>
<evidence type="ECO:0000256" key="1">
    <source>
        <dbReference type="SAM" id="MobiDB-lite"/>
    </source>
</evidence>
<dbReference type="SUPFAM" id="SSF50630">
    <property type="entry name" value="Acid proteases"/>
    <property type="match status" value="1"/>
</dbReference>